<evidence type="ECO:0000313" key="9">
    <source>
        <dbReference type="Proteomes" id="UP001529514"/>
    </source>
</evidence>
<gene>
    <name evidence="8" type="ORF">TCT1_20080</name>
</gene>
<dbReference type="PANTHER" id="PTHR42865">
    <property type="entry name" value="PROTON/GLUTAMATE-ASPARTATE SYMPORTER"/>
    <property type="match status" value="1"/>
</dbReference>
<organism evidence="8 9">
    <name type="scientific">Xenorhabdus taiwanensis</name>
    <dbReference type="NCBI Taxonomy" id="3085177"/>
    <lineage>
        <taxon>Bacteria</taxon>
        <taxon>Pseudomonadati</taxon>
        <taxon>Pseudomonadota</taxon>
        <taxon>Gammaproteobacteria</taxon>
        <taxon>Enterobacterales</taxon>
        <taxon>Morganellaceae</taxon>
        <taxon>Xenorhabdus</taxon>
    </lineage>
</organism>
<evidence type="ECO:0000256" key="1">
    <source>
        <dbReference type="ARBA" id="ARBA00004141"/>
    </source>
</evidence>
<feature type="transmembrane region" description="Helical" evidence="7">
    <location>
        <begin position="265"/>
        <end position="287"/>
    </location>
</feature>
<dbReference type="Pfam" id="PF00375">
    <property type="entry name" value="SDF"/>
    <property type="match status" value="1"/>
</dbReference>
<dbReference type="InterPro" id="IPR036458">
    <property type="entry name" value="Na:dicarbo_symporter_sf"/>
</dbReference>
<comment type="similarity">
    <text evidence="2">Belongs to the dicarboxylate/amino acid:cation symporter (DAACS) (TC 2.A.23) family.</text>
</comment>
<evidence type="ECO:0000256" key="6">
    <source>
        <dbReference type="ARBA" id="ARBA00023136"/>
    </source>
</evidence>
<evidence type="ECO:0000256" key="4">
    <source>
        <dbReference type="ARBA" id="ARBA00022692"/>
    </source>
</evidence>
<dbReference type="SUPFAM" id="SSF118215">
    <property type="entry name" value="Proton glutamate symport protein"/>
    <property type="match status" value="1"/>
</dbReference>
<dbReference type="Gene3D" id="1.10.3860.10">
    <property type="entry name" value="Sodium:dicarboxylate symporter"/>
    <property type="match status" value="1"/>
</dbReference>
<evidence type="ECO:0000256" key="2">
    <source>
        <dbReference type="ARBA" id="ARBA00006148"/>
    </source>
</evidence>
<feature type="transmembrane region" description="Helical" evidence="7">
    <location>
        <begin position="71"/>
        <end position="92"/>
    </location>
</feature>
<comment type="subcellular location">
    <subcellularLocation>
        <location evidence="1">Membrane</location>
        <topology evidence="1">Multi-pass membrane protein</topology>
    </subcellularLocation>
</comment>
<name>A0ABN7C449_9GAMM</name>
<keyword evidence="6 7" id="KW-0472">Membrane</keyword>
<feature type="transmembrane region" description="Helical" evidence="7">
    <location>
        <begin position="395"/>
        <end position="415"/>
    </location>
</feature>
<feature type="transmembrane region" description="Helical" evidence="7">
    <location>
        <begin position="370"/>
        <end position="389"/>
    </location>
</feature>
<feature type="transmembrane region" description="Helical" evidence="7">
    <location>
        <begin position="104"/>
        <end position="130"/>
    </location>
</feature>
<proteinExistence type="inferred from homology"/>
<evidence type="ECO:0000313" key="8">
    <source>
        <dbReference type="EMBL" id="BET97087.1"/>
    </source>
</evidence>
<dbReference type="EMBL" id="AP028978">
    <property type="protein sequence ID" value="BET97087.1"/>
    <property type="molecule type" value="Genomic_DNA"/>
</dbReference>
<protein>
    <submittedName>
        <fullName evidence="8">L-cystine transporter</fullName>
    </submittedName>
</protein>
<evidence type="ECO:0000256" key="3">
    <source>
        <dbReference type="ARBA" id="ARBA00022448"/>
    </source>
</evidence>
<keyword evidence="3" id="KW-0813">Transport</keyword>
<keyword evidence="9" id="KW-1185">Reference proteome</keyword>
<reference evidence="8 9" key="1">
    <citation type="submission" date="2023-10" db="EMBL/GenBank/DDBJ databases">
        <title>Xenorhabdus taiwanensis sp. nov., a symbiotic bacterium associated with the entomopathogenic nematode Steinernema taiwanensis.</title>
        <authorList>
            <person name="Tseng C.T."/>
            <person name="Shu H.Y."/>
            <person name="Chen M.H."/>
            <person name="Fang Y.J."/>
            <person name="Wu T.L."/>
            <person name="Lin Y.C."/>
            <person name="Huang C.J."/>
        </authorList>
    </citation>
    <scope>NUCLEOTIDE SEQUENCE [LARGE SCALE GENOMIC DNA]</scope>
    <source>
        <strain evidence="8 9">TCT-1</strain>
    </source>
</reference>
<dbReference type="PANTHER" id="PTHR42865:SF5">
    <property type="entry name" value="L-CYSTINE TRANSPORTER TCYP"/>
    <property type="match status" value="1"/>
</dbReference>
<feature type="transmembrane region" description="Helical" evidence="7">
    <location>
        <begin position="33"/>
        <end position="51"/>
    </location>
</feature>
<dbReference type="RefSeq" id="WP_374050825.1">
    <property type="nucleotide sequence ID" value="NZ_AP028978.1"/>
</dbReference>
<dbReference type="InterPro" id="IPR001991">
    <property type="entry name" value="Na-dicarboxylate_symporter"/>
</dbReference>
<evidence type="ECO:0000256" key="7">
    <source>
        <dbReference type="SAM" id="Phobius"/>
    </source>
</evidence>
<keyword evidence="5 7" id="KW-1133">Transmembrane helix</keyword>
<keyword evidence="4 7" id="KW-0812">Transmembrane</keyword>
<accession>A0ABN7C449</accession>
<dbReference type="Proteomes" id="UP001529514">
    <property type="component" value="Chromosome"/>
</dbReference>
<dbReference type="PRINTS" id="PR00173">
    <property type="entry name" value="EDTRNSPORT"/>
</dbReference>
<sequence length="463" mass="48805">MDLPLIINVLVFVALLILLAKTNSNKWSLSKKVLVALVVGIVFGLALNIIYGTDNLTVKESIKWFNIVGNGYVQLLQMVIMPLVFASILSAVTRLHKASSLGKISFFTIGTLLFTTAISALIGIVIANLFGLSAAGLIQGTQETARLLSIESNYIGKVADMSVPQIILSFIPKNPFADLTGARPTSIISVVIFAAFLGIAALQMIKDNQERGKLALVAIDTMQAWAMKLVRLVMCLTPYGVMALMTKVVASSNIHDITQLGSFVVASYIALGLMFVVHGGLLAFTGINPLKFFKKAGPVLTFAFTSRSSAASIPLNVETQTRRLGVPESIASFSASFGATIGQNGCAGIYPAMLAVMVAPTVGIDPFDPVWIATLVGIVTISSAGVAGVGGGATFAALIVLPAMGLPVTLVALLISVEPLIDMGRTALNVNGAMTAGTITSQLMRKTNKEVFEQDEEVVLNQS</sequence>
<feature type="transmembrane region" description="Helical" evidence="7">
    <location>
        <begin position="225"/>
        <end position="245"/>
    </location>
</feature>
<feature type="transmembrane region" description="Helical" evidence="7">
    <location>
        <begin position="6"/>
        <end position="21"/>
    </location>
</feature>
<evidence type="ECO:0000256" key="5">
    <source>
        <dbReference type="ARBA" id="ARBA00022989"/>
    </source>
</evidence>
<feature type="transmembrane region" description="Helical" evidence="7">
    <location>
        <begin position="186"/>
        <end position="205"/>
    </location>
</feature>